<name>A0A8I5TJG9_PONAB</name>
<dbReference type="GeneTree" id="ENSGT00940000154453"/>
<keyword evidence="2" id="KW-1185">Reference proteome</keyword>
<sequence length="202" mass="22703">MRQRQAKVQAKAERSRAATDGTCCSLMPAPSKDSARVRWAEPLCSYNITEAEVAVAPHPTAVEPAPSDFGAQKGHDLQHISDQGMPKDFASDHPRESTLFLRKYQMSVQEKRRSSHLYYIPPWHLDRKYSSCSTILLGNGTVSQPDLRHTLEGVTLAIYCNIKHRYANRSLAIFDEPIHPLPVSVTLFEVPFLSHRVVFSSC</sequence>
<proteinExistence type="predicted"/>
<dbReference type="Ensembl" id="ENSPPYT00000045473.1">
    <property type="protein sequence ID" value="ENSPPYP00000033474.1"/>
    <property type="gene ID" value="ENSPPYG00000030826.1"/>
</dbReference>
<dbReference type="PANTHER" id="PTHR14248">
    <property type="entry name" value="CYCLIN Y, ISOFORM A"/>
    <property type="match status" value="1"/>
</dbReference>
<reference evidence="1" key="2">
    <citation type="submission" date="2025-08" db="UniProtKB">
        <authorList>
            <consortium name="Ensembl"/>
        </authorList>
    </citation>
    <scope>IDENTIFICATION</scope>
</reference>
<protein>
    <submittedName>
        <fullName evidence="1">Uncharacterized protein</fullName>
    </submittedName>
</protein>
<dbReference type="Proteomes" id="UP000001595">
    <property type="component" value="Chromosome 16"/>
</dbReference>
<evidence type="ECO:0000313" key="1">
    <source>
        <dbReference type="Ensembl" id="ENSPPYP00000033474.1"/>
    </source>
</evidence>
<organism evidence="1 2">
    <name type="scientific">Pongo abelii</name>
    <name type="common">Sumatran orangutan</name>
    <name type="synonym">Pongo pygmaeus abelii</name>
    <dbReference type="NCBI Taxonomy" id="9601"/>
    <lineage>
        <taxon>Eukaryota</taxon>
        <taxon>Metazoa</taxon>
        <taxon>Chordata</taxon>
        <taxon>Craniata</taxon>
        <taxon>Vertebrata</taxon>
        <taxon>Euteleostomi</taxon>
        <taxon>Mammalia</taxon>
        <taxon>Eutheria</taxon>
        <taxon>Euarchontoglires</taxon>
        <taxon>Primates</taxon>
        <taxon>Haplorrhini</taxon>
        <taxon>Catarrhini</taxon>
        <taxon>Hominidae</taxon>
        <taxon>Pongo</taxon>
    </lineage>
</organism>
<reference evidence="1 2" key="1">
    <citation type="submission" date="2008-02" db="EMBL/GenBank/DDBJ databases">
        <title>A 6x draft sequence assembly of the Pongo pygmaeus abelii genome.</title>
        <authorList>
            <person name="Wilson R.K."/>
            <person name="Mardis E."/>
        </authorList>
    </citation>
    <scope>NUCLEOTIDE SEQUENCE [LARGE SCALE GENOMIC DNA]</scope>
</reference>
<accession>A0A8I5TJG9</accession>
<dbReference type="AlphaFoldDB" id="A0A8I5TJG9"/>
<reference evidence="1" key="3">
    <citation type="submission" date="2025-09" db="UniProtKB">
        <authorList>
            <consortium name="Ensembl"/>
        </authorList>
    </citation>
    <scope>IDENTIFICATION</scope>
</reference>
<evidence type="ECO:0000313" key="2">
    <source>
        <dbReference type="Proteomes" id="UP000001595"/>
    </source>
</evidence>